<keyword evidence="5" id="KW-1185">Reference proteome</keyword>
<feature type="region of interest" description="Disordered" evidence="2">
    <location>
        <begin position="1"/>
        <end position="32"/>
    </location>
</feature>
<feature type="region of interest" description="Disordered" evidence="2">
    <location>
        <begin position="162"/>
        <end position="184"/>
    </location>
</feature>
<dbReference type="GO" id="GO:0003723">
    <property type="term" value="F:RNA binding"/>
    <property type="evidence" value="ECO:0007669"/>
    <property type="project" value="UniProtKB-UniRule"/>
</dbReference>
<gene>
    <name evidence="4" type="ORF">BP5553_00590</name>
</gene>
<dbReference type="PROSITE" id="PS50137">
    <property type="entry name" value="DS_RBD"/>
    <property type="match status" value="1"/>
</dbReference>
<comment type="caution">
    <text evidence="4">The sequence shown here is derived from an EMBL/GenBank/DDBJ whole genome shotgun (WGS) entry which is preliminary data.</text>
</comment>
<dbReference type="GeneID" id="43593439"/>
<organism evidence="4 5">
    <name type="scientific">Venustampulla echinocandica</name>
    <dbReference type="NCBI Taxonomy" id="2656787"/>
    <lineage>
        <taxon>Eukaryota</taxon>
        <taxon>Fungi</taxon>
        <taxon>Dikarya</taxon>
        <taxon>Ascomycota</taxon>
        <taxon>Pezizomycotina</taxon>
        <taxon>Leotiomycetes</taxon>
        <taxon>Helotiales</taxon>
        <taxon>Pleuroascaceae</taxon>
        <taxon>Venustampulla</taxon>
    </lineage>
</organism>
<dbReference type="InterPro" id="IPR014720">
    <property type="entry name" value="dsRBD_dom"/>
</dbReference>
<dbReference type="AlphaFoldDB" id="A0A370TYM5"/>
<evidence type="ECO:0000313" key="5">
    <source>
        <dbReference type="Proteomes" id="UP000254866"/>
    </source>
</evidence>
<evidence type="ECO:0000313" key="4">
    <source>
        <dbReference type="EMBL" id="RDL40611.1"/>
    </source>
</evidence>
<feature type="domain" description="DRBM" evidence="3">
    <location>
        <begin position="76"/>
        <end position="148"/>
    </location>
</feature>
<dbReference type="SUPFAM" id="SSF54768">
    <property type="entry name" value="dsRNA-binding domain-like"/>
    <property type="match status" value="1"/>
</dbReference>
<reference evidence="4 5" key="1">
    <citation type="journal article" date="2018" name="IMA Fungus">
        <title>IMA Genome-F 9: Draft genome sequence of Annulohypoxylon stygium, Aspergillus mulundensis, Berkeleyomyces basicola (syn. Thielaviopsis basicola), Ceratocystis smalleyi, two Cercospora beticola strains, Coleophoma cylindrospora, Fusarium fracticaudum, Phialophora cf. hyalina, and Morchella septimelata.</title>
        <authorList>
            <person name="Wingfield B.D."/>
            <person name="Bills G.F."/>
            <person name="Dong Y."/>
            <person name="Huang W."/>
            <person name="Nel W.J."/>
            <person name="Swalarsk-Parry B.S."/>
            <person name="Vaghefi N."/>
            <person name="Wilken P.M."/>
            <person name="An Z."/>
            <person name="de Beer Z.W."/>
            <person name="De Vos L."/>
            <person name="Chen L."/>
            <person name="Duong T.A."/>
            <person name="Gao Y."/>
            <person name="Hammerbacher A."/>
            <person name="Kikkert J.R."/>
            <person name="Li Y."/>
            <person name="Li H."/>
            <person name="Li K."/>
            <person name="Li Q."/>
            <person name="Liu X."/>
            <person name="Ma X."/>
            <person name="Naidoo K."/>
            <person name="Pethybridge S.J."/>
            <person name="Sun J."/>
            <person name="Steenkamp E.T."/>
            <person name="van der Nest M.A."/>
            <person name="van Wyk S."/>
            <person name="Wingfield M.J."/>
            <person name="Xiong C."/>
            <person name="Yue Q."/>
            <person name="Zhang X."/>
        </authorList>
    </citation>
    <scope>NUCLEOTIDE SEQUENCE [LARGE SCALE GENOMIC DNA]</scope>
    <source>
        <strain evidence="4 5">BP 5553</strain>
    </source>
</reference>
<dbReference type="CDD" id="cd00048">
    <property type="entry name" value="DSRM_SF"/>
    <property type="match status" value="1"/>
</dbReference>
<dbReference type="Pfam" id="PF00035">
    <property type="entry name" value="dsrm"/>
    <property type="match status" value="1"/>
</dbReference>
<keyword evidence="1" id="KW-0694">RNA-binding</keyword>
<evidence type="ECO:0000259" key="3">
    <source>
        <dbReference type="PROSITE" id="PS50137"/>
    </source>
</evidence>
<dbReference type="Gene3D" id="3.30.160.20">
    <property type="match status" value="1"/>
</dbReference>
<dbReference type="RefSeq" id="XP_031873267.1">
    <property type="nucleotide sequence ID" value="XM_032009213.1"/>
</dbReference>
<dbReference type="Proteomes" id="UP000254866">
    <property type="component" value="Unassembled WGS sequence"/>
</dbReference>
<evidence type="ECO:0000256" key="2">
    <source>
        <dbReference type="SAM" id="MobiDB-lite"/>
    </source>
</evidence>
<evidence type="ECO:0000256" key="1">
    <source>
        <dbReference type="PROSITE-ProRule" id="PRU00266"/>
    </source>
</evidence>
<protein>
    <recommendedName>
        <fullName evidence="3">DRBM domain-containing protein</fullName>
    </recommendedName>
</protein>
<dbReference type="EMBL" id="NPIC01000001">
    <property type="protein sequence ID" value="RDL40611.1"/>
    <property type="molecule type" value="Genomic_DNA"/>
</dbReference>
<proteinExistence type="predicted"/>
<dbReference type="OrthoDB" id="5222339at2759"/>
<sequence length="304" mass="33657">MEHSAEEPVSSSKNHGGPQFQTMDDFIKEGDEREAVLLASKPPPKTQPLGKKQKRVVDIEALTAEARALEAIGDTNWIGKLNEYRSSHPPLEGLTYTENTITESTPRFTCTVTIRETPLTFGGSSVSFGNKKTAKHYASKRAIDWLIGNGFMPADGSVKFPKVPQAEPAKSKATGTASEDKPKTFASQVPDLCTRLGFDMPRYELTKAQESVSLWDGYAYFSGDPRITGKVGQVNNVFGQKKAKEMIAEELLSFLKDIERQRLEFDEIERKRKRSSAGSVHEDLATQAAKIVKSEKPHAADFFN</sequence>
<name>A0A370TYM5_9HELO</name>
<feature type="compositionally biased region" description="Polar residues" evidence="2">
    <location>
        <begin position="9"/>
        <end position="22"/>
    </location>
</feature>
<accession>A0A370TYM5</accession>